<feature type="binding site" evidence="11">
    <location>
        <begin position="11"/>
        <end position="16"/>
    </location>
    <ligand>
        <name>ATP</name>
        <dbReference type="ChEBI" id="CHEBI:30616"/>
    </ligand>
</feature>
<evidence type="ECO:0000256" key="8">
    <source>
        <dbReference type="ARBA" id="ARBA00022840"/>
    </source>
</evidence>
<dbReference type="InterPro" id="IPR000623">
    <property type="entry name" value="Shikimate_kinase/TSH1"/>
</dbReference>
<organism evidence="12 13">
    <name type="scientific">Anaerosalibacter massiliensis</name>
    <dbReference type="NCBI Taxonomy" id="1347392"/>
    <lineage>
        <taxon>Bacteria</taxon>
        <taxon>Bacillati</taxon>
        <taxon>Bacillota</taxon>
        <taxon>Tissierellia</taxon>
        <taxon>Tissierellales</taxon>
        <taxon>Sporanaerobacteraceae</taxon>
        <taxon>Anaerosalibacter</taxon>
    </lineage>
</organism>
<feature type="binding site" evidence="11">
    <location>
        <position position="57"/>
    </location>
    <ligand>
        <name>substrate</name>
    </ligand>
</feature>
<dbReference type="InterPro" id="IPR023000">
    <property type="entry name" value="Shikimate_kinase_CS"/>
</dbReference>
<evidence type="ECO:0000256" key="11">
    <source>
        <dbReference type="HAMAP-Rule" id="MF_00109"/>
    </source>
</evidence>
<dbReference type="AlphaFoldDB" id="A0A9X2S3V1"/>
<dbReference type="PROSITE" id="PS01128">
    <property type="entry name" value="SHIKIMATE_KINASE"/>
    <property type="match status" value="1"/>
</dbReference>
<dbReference type="EC" id="2.7.1.71" evidence="3 11"/>
<comment type="similarity">
    <text evidence="2 11">Belongs to the shikimate kinase family.</text>
</comment>
<dbReference type="PRINTS" id="PR01100">
    <property type="entry name" value="SHIKIMTKNASE"/>
</dbReference>
<evidence type="ECO:0000256" key="1">
    <source>
        <dbReference type="ARBA" id="ARBA00004842"/>
    </source>
</evidence>
<feature type="binding site" evidence="11">
    <location>
        <position position="118"/>
    </location>
    <ligand>
        <name>ATP</name>
        <dbReference type="ChEBI" id="CHEBI:30616"/>
    </ligand>
</feature>
<evidence type="ECO:0000256" key="10">
    <source>
        <dbReference type="ARBA" id="ARBA00048567"/>
    </source>
</evidence>
<feature type="binding site" evidence="11">
    <location>
        <position position="158"/>
    </location>
    <ligand>
        <name>ATP</name>
        <dbReference type="ChEBI" id="CHEBI:30616"/>
    </ligand>
</feature>
<dbReference type="SUPFAM" id="SSF52540">
    <property type="entry name" value="P-loop containing nucleoside triphosphate hydrolases"/>
    <property type="match status" value="1"/>
</dbReference>
<gene>
    <name evidence="11" type="primary">aroK</name>
    <name evidence="12" type="ORF">NSA23_01630</name>
</gene>
<dbReference type="InterPro" id="IPR031322">
    <property type="entry name" value="Shikimate/glucono_kinase"/>
</dbReference>
<protein>
    <recommendedName>
        <fullName evidence="3 11">Shikimate kinase</fullName>
        <shortName evidence="11">SK</shortName>
        <ecNumber evidence="3 11">2.7.1.71</ecNumber>
    </recommendedName>
</protein>
<comment type="subunit">
    <text evidence="11">Monomer.</text>
</comment>
<keyword evidence="11" id="KW-0479">Metal-binding</keyword>
<dbReference type="CDD" id="cd00464">
    <property type="entry name" value="SK"/>
    <property type="match status" value="1"/>
</dbReference>
<evidence type="ECO:0000256" key="6">
    <source>
        <dbReference type="ARBA" id="ARBA00022741"/>
    </source>
</evidence>
<dbReference type="PANTHER" id="PTHR21087:SF16">
    <property type="entry name" value="SHIKIMATE KINASE 1, CHLOROPLASTIC"/>
    <property type="match status" value="1"/>
</dbReference>
<evidence type="ECO:0000256" key="9">
    <source>
        <dbReference type="ARBA" id="ARBA00023141"/>
    </source>
</evidence>
<comment type="pathway">
    <text evidence="1 11">Metabolic intermediate biosynthesis; chorismate biosynthesis; chorismate from D-erythrose 4-phosphate and phosphoenolpyruvate: step 5/7.</text>
</comment>
<evidence type="ECO:0000256" key="3">
    <source>
        <dbReference type="ARBA" id="ARBA00012154"/>
    </source>
</evidence>
<dbReference type="PANTHER" id="PTHR21087">
    <property type="entry name" value="SHIKIMATE KINASE"/>
    <property type="match status" value="1"/>
</dbReference>
<sequence>MKNIVLIGPSGAGKTSIGKYISNILKIEHIDTDDLVKKQFNMSIEKIFYNYGEDCFRMEEANIVKKIADRDNLVISTGGGVVINKDNIRYLRKNGILFLLTGNIDTLTQNLMSSREQRPLIGCNNIYGNIHDKIKNIFLQRKDLYINSADYFINIDNRTIEEIGEEIIWIYEKY</sequence>
<evidence type="ECO:0000313" key="13">
    <source>
        <dbReference type="Proteomes" id="UP001142078"/>
    </source>
</evidence>
<dbReference type="Pfam" id="PF01202">
    <property type="entry name" value="SKI"/>
    <property type="match status" value="1"/>
</dbReference>
<dbReference type="GO" id="GO:0008652">
    <property type="term" value="P:amino acid biosynthetic process"/>
    <property type="evidence" value="ECO:0007669"/>
    <property type="project" value="UniProtKB-KW"/>
</dbReference>
<dbReference type="HAMAP" id="MF_00109">
    <property type="entry name" value="Shikimate_kinase"/>
    <property type="match status" value="1"/>
</dbReference>
<keyword evidence="6 11" id="KW-0547">Nucleotide-binding</keyword>
<proteinExistence type="inferred from homology"/>
<dbReference type="EMBL" id="JANJZL010000001">
    <property type="protein sequence ID" value="MCR2042808.1"/>
    <property type="molecule type" value="Genomic_DNA"/>
</dbReference>
<evidence type="ECO:0000256" key="5">
    <source>
        <dbReference type="ARBA" id="ARBA00022679"/>
    </source>
</evidence>
<reference evidence="12" key="1">
    <citation type="submission" date="2022-07" db="EMBL/GenBank/DDBJ databases">
        <title>Enhanced cultured diversity of the mouse gut microbiota enables custom-made synthetic communities.</title>
        <authorList>
            <person name="Afrizal A."/>
        </authorList>
    </citation>
    <scope>NUCLEOTIDE SEQUENCE</scope>
    <source>
        <strain evidence="12">DSM 29482</strain>
    </source>
</reference>
<comment type="function">
    <text evidence="11">Catalyzes the specific phosphorylation of the 3-hydroxyl group of shikimic acid using ATP as a cosubstrate.</text>
</comment>
<keyword evidence="9 11" id="KW-0057">Aromatic amino acid biosynthesis</keyword>
<comment type="subcellular location">
    <subcellularLocation>
        <location evidence="11">Cytoplasm</location>
    </subcellularLocation>
</comment>
<comment type="caution">
    <text evidence="12">The sequence shown here is derived from an EMBL/GenBank/DDBJ whole genome shotgun (WGS) entry which is preliminary data.</text>
</comment>
<accession>A0A9X2S3V1</accession>
<keyword evidence="5 11" id="KW-0808">Transferase</keyword>
<evidence type="ECO:0000256" key="2">
    <source>
        <dbReference type="ARBA" id="ARBA00006997"/>
    </source>
</evidence>
<feature type="binding site" evidence="11">
    <location>
        <position position="79"/>
    </location>
    <ligand>
        <name>substrate</name>
    </ligand>
</feature>
<feature type="binding site" evidence="11">
    <location>
        <position position="141"/>
    </location>
    <ligand>
        <name>substrate</name>
    </ligand>
</feature>
<dbReference type="GO" id="GO:0005524">
    <property type="term" value="F:ATP binding"/>
    <property type="evidence" value="ECO:0007669"/>
    <property type="project" value="UniProtKB-UniRule"/>
</dbReference>
<keyword evidence="7 11" id="KW-0418">Kinase</keyword>
<keyword evidence="11" id="KW-0460">Magnesium</keyword>
<dbReference type="Proteomes" id="UP001142078">
    <property type="component" value="Unassembled WGS sequence"/>
</dbReference>
<dbReference type="GO" id="GO:0004765">
    <property type="term" value="F:shikimate kinase activity"/>
    <property type="evidence" value="ECO:0007669"/>
    <property type="project" value="UniProtKB-UniRule"/>
</dbReference>
<keyword evidence="4 11" id="KW-0028">Amino-acid biosynthesis</keyword>
<evidence type="ECO:0000313" key="12">
    <source>
        <dbReference type="EMBL" id="MCR2042808.1"/>
    </source>
</evidence>
<feature type="binding site" evidence="11">
    <location>
        <position position="15"/>
    </location>
    <ligand>
        <name>Mg(2+)</name>
        <dbReference type="ChEBI" id="CHEBI:18420"/>
    </ligand>
</feature>
<keyword evidence="11" id="KW-0963">Cytoplasm</keyword>
<comment type="catalytic activity">
    <reaction evidence="10 11">
        <text>shikimate + ATP = 3-phosphoshikimate + ADP + H(+)</text>
        <dbReference type="Rhea" id="RHEA:13121"/>
        <dbReference type="ChEBI" id="CHEBI:15378"/>
        <dbReference type="ChEBI" id="CHEBI:30616"/>
        <dbReference type="ChEBI" id="CHEBI:36208"/>
        <dbReference type="ChEBI" id="CHEBI:145989"/>
        <dbReference type="ChEBI" id="CHEBI:456216"/>
        <dbReference type="EC" id="2.7.1.71"/>
    </reaction>
</comment>
<evidence type="ECO:0000256" key="7">
    <source>
        <dbReference type="ARBA" id="ARBA00022777"/>
    </source>
</evidence>
<feature type="binding site" evidence="11">
    <location>
        <position position="33"/>
    </location>
    <ligand>
        <name>substrate</name>
    </ligand>
</feature>
<dbReference type="RefSeq" id="WP_042681647.1">
    <property type="nucleotide sequence ID" value="NZ_CABKTM010000043.1"/>
</dbReference>
<dbReference type="GO" id="GO:0009423">
    <property type="term" value="P:chorismate biosynthetic process"/>
    <property type="evidence" value="ECO:0007669"/>
    <property type="project" value="UniProtKB-UniRule"/>
</dbReference>
<dbReference type="GO" id="GO:0000287">
    <property type="term" value="F:magnesium ion binding"/>
    <property type="evidence" value="ECO:0007669"/>
    <property type="project" value="UniProtKB-UniRule"/>
</dbReference>
<evidence type="ECO:0000256" key="4">
    <source>
        <dbReference type="ARBA" id="ARBA00022605"/>
    </source>
</evidence>
<comment type="cofactor">
    <cofactor evidence="11">
        <name>Mg(2+)</name>
        <dbReference type="ChEBI" id="CHEBI:18420"/>
    </cofactor>
    <text evidence="11">Binds 1 Mg(2+) ion per subunit.</text>
</comment>
<dbReference type="GO" id="GO:0009073">
    <property type="term" value="P:aromatic amino acid family biosynthetic process"/>
    <property type="evidence" value="ECO:0007669"/>
    <property type="project" value="UniProtKB-KW"/>
</dbReference>
<keyword evidence="13" id="KW-1185">Reference proteome</keyword>
<dbReference type="InterPro" id="IPR027417">
    <property type="entry name" value="P-loop_NTPase"/>
</dbReference>
<dbReference type="GO" id="GO:0005829">
    <property type="term" value="C:cytosol"/>
    <property type="evidence" value="ECO:0007669"/>
    <property type="project" value="TreeGrafter"/>
</dbReference>
<keyword evidence="8 11" id="KW-0067">ATP-binding</keyword>
<dbReference type="Gene3D" id="3.40.50.300">
    <property type="entry name" value="P-loop containing nucleotide triphosphate hydrolases"/>
    <property type="match status" value="1"/>
</dbReference>
<name>A0A9X2S3V1_9FIRM</name>